<keyword evidence="10" id="KW-1185">Reference proteome</keyword>
<comment type="subcellular location">
    <subcellularLocation>
        <location evidence="7">Cytoplasm</location>
    </subcellularLocation>
</comment>
<keyword evidence="6 7" id="KW-0408">Iron</keyword>
<dbReference type="EMBL" id="WTVP01000085">
    <property type="protein sequence ID" value="NMG17531.1"/>
    <property type="molecule type" value="Genomic_DNA"/>
</dbReference>
<evidence type="ECO:0000256" key="4">
    <source>
        <dbReference type="ARBA" id="ARBA00022808"/>
    </source>
</evidence>
<comment type="catalytic activity">
    <reaction evidence="7">
        <text>4-imidazolone-5-propanoate + H2O = N-formimidoyl-L-glutamate</text>
        <dbReference type="Rhea" id="RHEA:23660"/>
        <dbReference type="ChEBI" id="CHEBI:15377"/>
        <dbReference type="ChEBI" id="CHEBI:58928"/>
        <dbReference type="ChEBI" id="CHEBI:77893"/>
        <dbReference type="EC" id="3.5.2.7"/>
    </reaction>
</comment>
<evidence type="ECO:0000313" key="9">
    <source>
        <dbReference type="EMBL" id="NMG17531.1"/>
    </source>
</evidence>
<feature type="binding site" evidence="7">
    <location>
        <position position="73"/>
    </location>
    <ligand>
        <name>Fe(3+)</name>
        <dbReference type="ChEBI" id="CHEBI:29034"/>
    </ligand>
</feature>
<evidence type="ECO:0000256" key="2">
    <source>
        <dbReference type="ARBA" id="ARBA00022723"/>
    </source>
</evidence>
<dbReference type="PANTHER" id="PTHR42752">
    <property type="entry name" value="IMIDAZOLONEPROPIONASE"/>
    <property type="match status" value="1"/>
</dbReference>
<dbReference type="InterPro" id="IPR032466">
    <property type="entry name" value="Metal_Hydrolase"/>
</dbReference>
<feature type="binding site" evidence="7">
    <location>
        <position position="71"/>
    </location>
    <ligand>
        <name>Zn(2+)</name>
        <dbReference type="ChEBI" id="CHEBI:29105"/>
    </ligand>
</feature>
<feature type="binding site" evidence="7">
    <location>
        <position position="176"/>
    </location>
    <ligand>
        <name>4-imidazolone-5-propanoate</name>
        <dbReference type="ChEBI" id="CHEBI:77893"/>
    </ligand>
</feature>
<dbReference type="Gene3D" id="2.30.40.10">
    <property type="entry name" value="Urease, subunit C, domain 1"/>
    <property type="match status" value="1"/>
</dbReference>
<organism evidence="9 10">
    <name type="scientific">Aromatoleum bremense</name>
    <dbReference type="NCBI Taxonomy" id="76115"/>
    <lineage>
        <taxon>Bacteria</taxon>
        <taxon>Pseudomonadati</taxon>
        <taxon>Pseudomonadota</taxon>
        <taxon>Betaproteobacteria</taxon>
        <taxon>Rhodocyclales</taxon>
        <taxon>Rhodocyclaceae</taxon>
        <taxon>Aromatoleum</taxon>
    </lineage>
</organism>
<evidence type="ECO:0000313" key="10">
    <source>
        <dbReference type="Proteomes" id="UP000633943"/>
    </source>
</evidence>
<feature type="binding site" evidence="7">
    <location>
        <position position="320"/>
    </location>
    <ligand>
        <name>N-formimidoyl-L-glutamate</name>
        <dbReference type="ChEBI" id="CHEBI:58928"/>
    </ligand>
</feature>
<dbReference type="SUPFAM" id="SSF51338">
    <property type="entry name" value="Composite domain of metallo-dependent hydrolases"/>
    <property type="match status" value="1"/>
</dbReference>
<name>A0ABX1P0M5_9RHOO</name>
<dbReference type="InterPro" id="IPR005920">
    <property type="entry name" value="HutI"/>
</dbReference>
<dbReference type="EC" id="3.5.2.7" evidence="1 7"/>
<keyword evidence="3 7" id="KW-0378">Hydrolase</keyword>
<keyword evidence="4 7" id="KW-0369">Histidine metabolism</keyword>
<feature type="binding site" evidence="7">
    <location>
        <position position="244"/>
    </location>
    <ligand>
        <name>4-imidazolone-5-propanoate</name>
        <dbReference type="ChEBI" id="CHEBI:77893"/>
    </ligand>
</feature>
<feature type="binding site" evidence="7">
    <location>
        <position position="73"/>
    </location>
    <ligand>
        <name>Zn(2+)</name>
        <dbReference type="ChEBI" id="CHEBI:29105"/>
    </ligand>
</feature>
<sequence length="412" mass="43306">MAAWDLLFRRVHLATFAGDEPYGTLRDGALAVRAGRIVWLGTKRDLPREARAAQEIDGAGGWLLPGLIDCHTHLVHAGNRAREFELRMQGASYEEIARAGGGIRATVIATRAADEEALVAASRPRLARLIAEGVTTVEIKSGYGLELAAERRMLRAARALGATAPVRVTTTFLGAHALPPEYDGRADDYIAEVCDVMLPALHREGLVDAVDAFCERIAFSPAQTEAVFRAARALGLPVRLHAEQLSDSGGAALAARYGALCADHLEHLSEAGAAALAAAGSVAVLLPGAFYFLRETHLPPVARLRALGVPVAIATDCNPGTSPLSSLLLALNMACVLFRLAPAEALAGVTRNAARALGRGDDLGTLEAGKLADLGLWNVDTPAELCYHLGYNPLALRVFGGRISGAGDVAQG</sequence>
<dbReference type="Proteomes" id="UP000633943">
    <property type="component" value="Unassembled WGS sequence"/>
</dbReference>
<comment type="cofactor">
    <cofactor evidence="7">
        <name>Zn(2+)</name>
        <dbReference type="ChEBI" id="CHEBI:29105"/>
    </cofactor>
    <cofactor evidence="7">
        <name>Fe(3+)</name>
        <dbReference type="ChEBI" id="CHEBI:29034"/>
    </cofactor>
    <text evidence="7">Binds 1 zinc or iron ion per subunit.</text>
</comment>
<dbReference type="RefSeq" id="WP_169204040.1">
    <property type="nucleotide sequence ID" value="NZ_CP059467.1"/>
</dbReference>
<evidence type="ECO:0000259" key="8">
    <source>
        <dbReference type="Pfam" id="PF01979"/>
    </source>
</evidence>
<feature type="binding site" evidence="7">
    <location>
        <position position="241"/>
    </location>
    <ligand>
        <name>Zn(2+)</name>
        <dbReference type="ChEBI" id="CHEBI:29105"/>
    </ligand>
</feature>
<comment type="caution">
    <text evidence="9">The sequence shown here is derived from an EMBL/GenBank/DDBJ whole genome shotgun (WGS) entry which is preliminary data.</text>
</comment>
<feature type="domain" description="Amidohydrolase-related" evidence="8">
    <location>
        <begin position="63"/>
        <end position="379"/>
    </location>
</feature>
<dbReference type="SUPFAM" id="SSF51556">
    <property type="entry name" value="Metallo-dependent hydrolases"/>
    <property type="match status" value="1"/>
</dbReference>
<evidence type="ECO:0000256" key="7">
    <source>
        <dbReference type="HAMAP-Rule" id="MF_00372"/>
    </source>
</evidence>
<dbReference type="PANTHER" id="PTHR42752:SF1">
    <property type="entry name" value="IMIDAZOLONEPROPIONASE-RELATED"/>
    <property type="match status" value="1"/>
</dbReference>
<feature type="binding site" evidence="7">
    <location>
        <position position="316"/>
    </location>
    <ligand>
        <name>Zn(2+)</name>
        <dbReference type="ChEBI" id="CHEBI:29105"/>
    </ligand>
</feature>
<comment type="function">
    <text evidence="7">Catalyzes the hydrolytic cleavage of the carbon-nitrogen bond in imidazolone-5-propanoate to yield N-formimidoyl-L-glutamate. It is the third step in the universal histidine degradation pathway.</text>
</comment>
<evidence type="ECO:0000256" key="3">
    <source>
        <dbReference type="ARBA" id="ARBA00022801"/>
    </source>
</evidence>
<gene>
    <name evidence="7" type="primary">hutI</name>
    <name evidence="9" type="ORF">GPA24_18710</name>
</gene>
<feature type="binding site" evidence="7">
    <location>
        <position position="316"/>
    </location>
    <ligand>
        <name>Fe(3+)</name>
        <dbReference type="ChEBI" id="CHEBI:29034"/>
    </ligand>
</feature>
<dbReference type="Pfam" id="PF01979">
    <property type="entry name" value="Amidohydro_1"/>
    <property type="match status" value="1"/>
</dbReference>
<feature type="binding site" evidence="7">
    <location>
        <position position="318"/>
    </location>
    <ligand>
        <name>N-formimidoyl-L-glutamate</name>
        <dbReference type="ChEBI" id="CHEBI:58928"/>
    </ligand>
</feature>
<keyword evidence="5 7" id="KW-0862">Zinc</keyword>
<dbReference type="GO" id="GO:0050480">
    <property type="term" value="F:imidazolonepropionase activity"/>
    <property type="evidence" value="ECO:0007669"/>
    <property type="project" value="UniProtKB-EC"/>
</dbReference>
<dbReference type="InterPro" id="IPR011059">
    <property type="entry name" value="Metal-dep_hydrolase_composite"/>
</dbReference>
<dbReference type="NCBIfam" id="TIGR01224">
    <property type="entry name" value="hutI"/>
    <property type="match status" value="1"/>
</dbReference>
<evidence type="ECO:0000256" key="1">
    <source>
        <dbReference type="ARBA" id="ARBA00012864"/>
    </source>
</evidence>
<accession>A0ABX1P0M5</accession>
<dbReference type="InterPro" id="IPR006680">
    <property type="entry name" value="Amidohydro-rel"/>
</dbReference>
<feature type="binding site" evidence="7">
    <location>
        <position position="143"/>
    </location>
    <ligand>
        <name>4-imidazolone-5-propanoate</name>
        <dbReference type="ChEBI" id="CHEBI:77893"/>
    </ligand>
</feature>
<evidence type="ECO:0000256" key="6">
    <source>
        <dbReference type="ARBA" id="ARBA00023004"/>
    </source>
</evidence>
<feature type="binding site" evidence="7">
    <location>
        <position position="71"/>
    </location>
    <ligand>
        <name>Fe(3+)</name>
        <dbReference type="ChEBI" id="CHEBI:29034"/>
    </ligand>
</feature>
<keyword evidence="2 7" id="KW-0479">Metal-binding</keyword>
<feature type="binding site" evidence="7">
    <location>
        <position position="80"/>
    </location>
    <ligand>
        <name>4-imidazolone-5-propanoate</name>
        <dbReference type="ChEBI" id="CHEBI:77893"/>
    </ligand>
</feature>
<proteinExistence type="inferred from homology"/>
<feature type="binding site" evidence="7">
    <location>
        <position position="241"/>
    </location>
    <ligand>
        <name>Fe(3+)</name>
        <dbReference type="ChEBI" id="CHEBI:29034"/>
    </ligand>
</feature>
<evidence type="ECO:0000256" key="5">
    <source>
        <dbReference type="ARBA" id="ARBA00022833"/>
    </source>
</evidence>
<dbReference type="HAMAP" id="MF_00372">
    <property type="entry name" value="HutI"/>
    <property type="match status" value="1"/>
</dbReference>
<feature type="binding site" evidence="7">
    <location>
        <position position="321"/>
    </location>
    <ligand>
        <name>4-imidazolone-5-propanoate</name>
        <dbReference type="ChEBI" id="CHEBI:77893"/>
    </ligand>
</feature>
<dbReference type="Gene3D" id="3.20.20.140">
    <property type="entry name" value="Metal-dependent hydrolases"/>
    <property type="match status" value="1"/>
</dbReference>
<feature type="binding site" evidence="7">
    <location>
        <position position="143"/>
    </location>
    <ligand>
        <name>N-formimidoyl-L-glutamate</name>
        <dbReference type="ChEBI" id="CHEBI:58928"/>
    </ligand>
</feature>
<protein>
    <recommendedName>
        <fullName evidence="1 7">Imidazolonepropionase</fullName>
        <ecNumber evidence="1 7">3.5.2.7</ecNumber>
    </recommendedName>
    <alternativeName>
        <fullName evidence="7">Imidazolone-5-propionate hydrolase</fullName>
    </alternativeName>
</protein>
<reference evidence="9 10" key="1">
    <citation type="submission" date="2019-12" db="EMBL/GenBank/DDBJ databases">
        <title>Comparative genomics gives insights into the taxonomy of the Azoarcus-Aromatoleum group and reveals separate origins of nif in the plant-associated Azoarcus and non-plant-associated Aromatoleum sub-groups.</title>
        <authorList>
            <person name="Lafos M."/>
            <person name="Maluk M."/>
            <person name="Batista M."/>
            <person name="Junghare M."/>
            <person name="Carmona M."/>
            <person name="Faoro H."/>
            <person name="Cruz L.M."/>
            <person name="Battistoni F."/>
            <person name="De Souza E."/>
            <person name="Pedrosa F."/>
            <person name="Chen W.-M."/>
            <person name="Poole P.S."/>
            <person name="Dixon R.A."/>
            <person name="James E.K."/>
        </authorList>
    </citation>
    <scope>NUCLEOTIDE SEQUENCE [LARGE SCALE GENOMIC DNA]</scope>
    <source>
        <strain evidence="9 10">PbN1</strain>
    </source>
</reference>
<comment type="pathway">
    <text evidence="7">Amino-acid degradation; L-histidine degradation into L-glutamate; N-formimidoyl-L-glutamate from L-histidine: step 3/3.</text>
</comment>
<comment type="similarity">
    <text evidence="7">Belongs to the metallo-dependent hydrolases superfamily. HutI family.</text>
</comment>
<keyword evidence="7" id="KW-0963">Cytoplasm</keyword>